<evidence type="ECO:0000256" key="1">
    <source>
        <dbReference type="SAM" id="Phobius"/>
    </source>
</evidence>
<feature type="transmembrane region" description="Helical" evidence="1">
    <location>
        <begin position="6"/>
        <end position="32"/>
    </location>
</feature>
<accession>A0A481Z063</accession>
<dbReference type="EMBL" id="MK500399">
    <property type="protein sequence ID" value="QBK88809.1"/>
    <property type="molecule type" value="Genomic_DNA"/>
</dbReference>
<name>A0A481Z063_9VIRU</name>
<sequence>MFKFQFFVVVVVVVVVVVMRSKAFLYINFFILN</sequence>
<organism evidence="2">
    <name type="scientific">Mimivirus LCMiAC01</name>
    <dbReference type="NCBI Taxonomy" id="2506608"/>
    <lineage>
        <taxon>Viruses</taxon>
        <taxon>Varidnaviria</taxon>
        <taxon>Bamfordvirae</taxon>
        <taxon>Nucleocytoviricota</taxon>
        <taxon>Megaviricetes</taxon>
        <taxon>Imitervirales</taxon>
        <taxon>Mimiviridae</taxon>
        <taxon>Klosneuvirinae</taxon>
    </lineage>
</organism>
<reference evidence="2" key="1">
    <citation type="journal article" date="2019" name="MBio">
        <title>Virus Genomes from Deep Sea Sediments Expand the Ocean Megavirome and Support Independent Origins of Viral Gigantism.</title>
        <authorList>
            <person name="Backstrom D."/>
            <person name="Yutin N."/>
            <person name="Jorgensen S.L."/>
            <person name="Dharamshi J."/>
            <person name="Homa F."/>
            <person name="Zaremba-Niedwiedzka K."/>
            <person name="Spang A."/>
            <person name="Wolf Y.I."/>
            <person name="Koonin E.V."/>
            <person name="Ettema T.J."/>
        </authorList>
    </citation>
    <scope>NUCLEOTIDE SEQUENCE</scope>
</reference>
<keyword evidence="1" id="KW-1133">Transmembrane helix</keyword>
<gene>
    <name evidence="2" type="ORF">LCMiAC01_04910</name>
</gene>
<protein>
    <submittedName>
        <fullName evidence="2">Uncharacterized protein</fullName>
    </submittedName>
</protein>
<keyword evidence="1" id="KW-0812">Transmembrane</keyword>
<proteinExistence type="predicted"/>
<evidence type="ECO:0000313" key="2">
    <source>
        <dbReference type="EMBL" id="QBK88809.1"/>
    </source>
</evidence>
<keyword evidence="1" id="KW-0472">Membrane</keyword>